<dbReference type="AlphaFoldDB" id="A0A3T0HYX9"/>
<organism evidence="2 3">
    <name type="scientific">Neobacillus mesonae</name>
    <dbReference type="NCBI Taxonomy" id="1193713"/>
    <lineage>
        <taxon>Bacteria</taxon>
        <taxon>Bacillati</taxon>
        <taxon>Bacillota</taxon>
        <taxon>Bacilli</taxon>
        <taxon>Bacillales</taxon>
        <taxon>Bacillaceae</taxon>
        <taxon>Neobacillus</taxon>
    </lineage>
</organism>
<dbReference type="InterPro" id="IPR004675">
    <property type="entry name" value="AhpD_core"/>
</dbReference>
<dbReference type="NCBIfam" id="TIGR00778">
    <property type="entry name" value="ahpD_dom"/>
    <property type="match status" value="2"/>
</dbReference>
<keyword evidence="2" id="KW-0575">Peroxidase</keyword>
<keyword evidence="3" id="KW-1185">Reference proteome</keyword>
<dbReference type="InterPro" id="IPR003779">
    <property type="entry name" value="CMD-like"/>
</dbReference>
<dbReference type="Gene3D" id="1.20.1290.10">
    <property type="entry name" value="AhpD-like"/>
    <property type="match status" value="2"/>
</dbReference>
<evidence type="ECO:0000313" key="2">
    <source>
        <dbReference type="EMBL" id="AZU62306.1"/>
    </source>
</evidence>
<feature type="domain" description="Carboxymuconolactone decarboxylase-like" evidence="1">
    <location>
        <begin position="29"/>
        <end position="106"/>
    </location>
</feature>
<dbReference type="GO" id="GO:0051920">
    <property type="term" value="F:peroxiredoxin activity"/>
    <property type="evidence" value="ECO:0007669"/>
    <property type="project" value="InterPro"/>
</dbReference>
<dbReference type="SUPFAM" id="SSF69118">
    <property type="entry name" value="AhpD-like"/>
    <property type="match status" value="2"/>
</dbReference>
<sequence length="224" mass="24307">MAKGSYKLNNSFYPKENIHYFNQLKQYAPEQFQAFSDFNAAVFKEGALTKKEKQIIAVAIAHVTECPYCINSHTLSAKAEGATLEELVEAAFVTAGVEAGGAVTHSTHMQNAMDAEGDDTLYKRSNLKKLGRLSKYASEGFKGYLGFSSVVMKAGKLSAKLKEIIAVAVAHATECPYCIDVHTKNAQKLEATHEELSEAILITSALLAGGAYTHIANMIESYGE</sequence>
<dbReference type="InterPro" id="IPR029032">
    <property type="entry name" value="AhpD-like"/>
</dbReference>
<evidence type="ECO:0000313" key="3">
    <source>
        <dbReference type="Proteomes" id="UP000282892"/>
    </source>
</evidence>
<dbReference type="OrthoDB" id="9806086at2"/>
<feature type="domain" description="Carboxymuconolactone decarboxylase-like" evidence="1">
    <location>
        <begin position="141"/>
        <end position="217"/>
    </location>
</feature>
<dbReference type="PANTHER" id="PTHR33930">
    <property type="entry name" value="ALKYL HYDROPEROXIDE REDUCTASE AHPD"/>
    <property type="match status" value="1"/>
</dbReference>
<evidence type="ECO:0000259" key="1">
    <source>
        <dbReference type="Pfam" id="PF02627"/>
    </source>
</evidence>
<reference evidence="2 3" key="1">
    <citation type="submission" date="2017-07" db="EMBL/GenBank/DDBJ databases">
        <title>The complete genome sequence of Bacillus mesonae strain H20-5, an efficient strain improving plant abiotic stress resistance.</title>
        <authorList>
            <person name="Kim S.Y."/>
            <person name="Song H."/>
            <person name="Sang M.K."/>
            <person name="Weon H.-Y."/>
            <person name="Song J."/>
        </authorList>
    </citation>
    <scope>NUCLEOTIDE SEQUENCE [LARGE SCALE GENOMIC DNA]</scope>
    <source>
        <strain evidence="2 3">H20-5</strain>
    </source>
</reference>
<dbReference type="EMBL" id="CP022572">
    <property type="protein sequence ID" value="AZU62306.1"/>
    <property type="molecule type" value="Genomic_DNA"/>
</dbReference>
<protein>
    <submittedName>
        <fullName evidence="2">Alkylhydroperoxidase</fullName>
    </submittedName>
</protein>
<name>A0A3T0HYX9_9BACI</name>
<dbReference type="PANTHER" id="PTHR33930:SF8">
    <property type="entry name" value="4-CARBOXYMUCONOLACTONE DECARBOXYLASE"/>
    <property type="match status" value="1"/>
</dbReference>
<accession>A0A3T0HYX9</accession>
<keyword evidence="2" id="KW-0560">Oxidoreductase</keyword>
<proteinExistence type="predicted"/>
<gene>
    <name evidence="2" type="ORF">CHR53_13990</name>
</gene>
<dbReference type="Pfam" id="PF02627">
    <property type="entry name" value="CMD"/>
    <property type="match status" value="2"/>
</dbReference>
<dbReference type="Proteomes" id="UP000282892">
    <property type="component" value="Chromosome"/>
</dbReference>
<dbReference type="KEGG" id="nmk:CHR53_13990"/>
<dbReference type="STRING" id="1193713.GCA_001636315_05234"/>